<protein>
    <submittedName>
        <fullName evidence="1">Uncharacterized protein</fullName>
    </submittedName>
</protein>
<proteinExistence type="predicted"/>
<dbReference type="EMBL" id="JASCZI010030215">
    <property type="protein sequence ID" value="MED6118545.1"/>
    <property type="molecule type" value="Genomic_DNA"/>
</dbReference>
<accession>A0ABU6R4M2</accession>
<evidence type="ECO:0000313" key="2">
    <source>
        <dbReference type="Proteomes" id="UP001341840"/>
    </source>
</evidence>
<evidence type="ECO:0000313" key="1">
    <source>
        <dbReference type="EMBL" id="MED6118545.1"/>
    </source>
</evidence>
<comment type="caution">
    <text evidence="1">The sequence shown here is derived from an EMBL/GenBank/DDBJ whole genome shotgun (WGS) entry which is preliminary data.</text>
</comment>
<sequence>MDPNCADLIRSEEVRIGYDPIRRIGGSDSGFEIVIRPLIAQATHTHSLYTIADTVPTAVSLPVPPPSSLQGSSKFAVLLSASSFKSSSPRRPQQIFKVRICLVAASSLHRRRFISARLSWRLVLESRLSSRRSSRLGFQSRRPSRIGFQPFFILQGKGCGSPFFSPVPVRLNQEKECLLKNKDQADTQIAALAKSLEAMQKDLKRQGKYGSSF</sequence>
<organism evidence="1 2">
    <name type="scientific">Stylosanthes scabra</name>
    <dbReference type="NCBI Taxonomy" id="79078"/>
    <lineage>
        <taxon>Eukaryota</taxon>
        <taxon>Viridiplantae</taxon>
        <taxon>Streptophyta</taxon>
        <taxon>Embryophyta</taxon>
        <taxon>Tracheophyta</taxon>
        <taxon>Spermatophyta</taxon>
        <taxon>Magnoliopsida</taxon>
        <taxon>eudicotyledons</taxon>
        <taxon>Gunneridae</taxon>
        <taxon>Pentapetalae</taxon>
        <taxon>rosids</taxon>
        <taxon>fabids</taxon>
        <taxon>Fabales</taxon>
        <taxon>Fabaceae</taxon>
        <taxon>Papilionoideae</taxon>
        <taxon>50 kb inversion clade</taxon>
        <taxon>dalbergioids sensu lato</taxon>
        <taxon>Dalbergieae</taxon>
        <taxon>Pterocarpus clade</taxon>
        <taxon>Stylosanthes</taxon>
    </lineage>
</organism>
<reference evidence="1 2" key="1">
    <citation type="journal article" date="2023" name="Plants (Basel)">
        <title>Bridging the Gap: Combining Genomics and Transcriptomics Approaches to Understand Stylosanthes scabra, an Orphan Legume from the Brazilian Caatinga.</title>
        <authorList>
            <person name="Ferreira-Neto J.R.C."/>
            <person name="da Silva M.D."/>
            <person name="Binneck E."/>
            <person name="de Melo N.F."/>
            <person name="da Silva R.H."/>
            <person name="de Melo A.L.T.M."/>
            <person name="Pandolfi V."/>
            <person name="Bustamante F.O."/>
            <person name="Brasileiro-Vidal A.C."/>
            <person name="Benko-Iseppon A.M."/>
        </authorList>
    </citation>
    <scope>NUCLEOTIDE SEQUENCE [LARGE SCALE GENOMIC DNA]</scope>
    <source>
        <tissue evidence="1">Leaves</tissue>
    </source>
</reference>
<dbReference type="Proteomes" id="UP001341840">
    <property type="component" value="Unassembled WGS sequence"/>
</dbReference>
<gene>
    <name evidence="1" type="ORF">PIB30_003761</name>
</gene>
<keyword evidence="2" id="KW-1185">Reference proteome</keyword>
<name>A0ABU6R4M2_9FABA</name>